<dbReference type="AlphaFoldDB" id="A0A318I2C1"/>
<name>A0A318I2C1_9BACT</name>
<sequence>MYFIKMWQNSVLFCVVALLHTPSGSVIMCGKHGQLANATCHVTVYPLRVETISVSNSIKMLNACVQYMALQ</sequence>
<evidence type="ECO:0000313" key="2">
    <source>
        <dbReference type="Proteomes" id="UP000248314"/>
    </source>
</evidence>
<accession>A0A318I2C1</accession>
<comment type="caution">
    <text evidence="1">The sequence shown here is derived from an EMBL/GenBank/DDBJ whole genome shotgun (WGS) entry which is preliminary data.</text>
</comment>
<dbReference type="EMBL" id="QJJX01000001">
    <property type="protein sequence ID" value="PXX24783.1"/>
    <property type="molecule type" value="Genomic_DNA"/>
</dbReference>
<organism evidence="1 2">
    <name type="scientific">Hoylesella shahii DSM 15611 = JCM 12083</name>
    <dbReference type="NCBI Taxonomy" id="1122991"/>
    <lineage>
        <taxon>Bacteria</taxon>
        <taxon>Pseudomonadati</taxon>
        <taxon>Bacteroidota</taxon>
        <taxon>Bacteroidia</taxon>
        <taxon>Bacteroidales</taxon>
        <taxon>Prevotellaceae</taxon>
        <taxon>Hoylesella</taxon>
    </lineage>
</organism>
<proteinExistence type="predicted"/>
<dbReference type="Proteomes" id="UP000248314">
    <property type="component" value="Unassembled WGS sequence"/>
</dbReference>
<keyword evidence="2" id="KW-1185">Reference proteome</keyword>
<evidence type="ECO:0000313" key="1">
    <source>
        <dbReference type="EMBL" id="PXX24783.1"/>
    </source>
</evidence>
<protein>
    <submittedName>
        <fullName evidence="1">Uncharacterized protein</fullName>
    </submittedName>
</protein>
<gene>
    <name evidence="1" type="ORF">EJ73_00049</name>
</gene>
<reference evidence="1 2" key="1">
    <citation type="submission" date="2018-05" db="EMBL/GenBank/DDBJ databases">
        <title>Genomic Encyclopedia of Type Strains, Phase I: the one thousand microbial genomes (KMG-I) project.</title>
        <authorList>
            <person name="Kyrpides N."/>
        </authorList>
    </citation>
    <scope>NUCLEOTIDE SEQUENCE [LARGE SCALE GENOMIC DNA]</scope>
    <source>
        <strain evidence="1 2">DSM 15611</strain>
    </source>
</reference>